<evidence type="ECO:0000256" key="1">
    <source>
        <dbReference type="ARBA" id="ARBA00022679"/>
    </source>
</evidence>
<dbReference type="AlphaFoldDB" id="A0A1G6ZTG0"/>
<dbReference type="PANTHER" id="PTHR43861">
    <property type="entry name" value="TRANS-ACONITATE 2-METHYLTRANSFERASE-RELATED"/>
    <property type="match status" value="1"/>
</dbReference>
<gene>
    <name evidence="3" type="ORF">SAMN04487779_101788</name>
</gene>
<reference evidence="3 4" key="1">
    <citation type="submission" date="2016-10" db="EMBL/GenBank/DDBJ databases">
        <authorList>
            <person name="de Groot N.N."/>
        </authorList>
    </citation>
    <scope>NUCLEOTIDE SEQUENCE [LARGE SCALE GENOMIC DNA]</scope>
    <source>
        <strain evidence="3 4">CPCC 100156</strain>
    </source>
</reference>
<accession>A0A1G6ZTG0</accession>
<keyword evidence="1 3" id="KW-0808">Transferase</keyword>
<dbReference type="STRING" id="938405.SAMN02927895_04825"/>
<name>A0A1G6ZTG0_9PROT</name>
<dbReference type="InterPro" id="IPR029063">
    <property type="entry name" value="SAM-dependent_MTases_sf"/>
</dbReference>
<evidence type="ECO:0000313" key="4">
    <source>
        <dbReference type="Proteomes" id="UP000198925"/>
    </source>
</evidence>
<feature type="domain" description="Methyltransferase type 11" evidence="2">
    <location>
        <begin position="59"/>
        <end position="155"/>
    </location>
</feature>
<protein>
    <submittedName>
        <fullName evidence="3">Methyltransferase domain-containing protein</fullName>
    </submittedName>
</protein>
<evidence type="ECO:0000259" key="2">
    <source>
        <dbReference type="Pfam" id="PF08241"/>
    </source>
</evidence>
<proteinExistence type="predicted"/>
<dbReference type="Proteomes" id="UP000198925">
    <property type="component" value="Unassembled WGS sequence"/>
</dbReference>
<evidence type="ECO:0000313" key="3">
    <source>
        <dbReference type="EMBL" id="SDE05829.1"/>
    </source>
</evidence>
<dbReference type="InterPro" id="IPR013216">
    <property type="entry name" value="Methyltransf_11"/>
</dbReference>
<dbReference type="GO" id="GO:0008757">
    <property type="term" value="F:S-adenosylmethionine-dependent methyltransferase activity"/>
    <property type="evidence" value="ECO:0007669"/>
    <property type="project" value="InterPro"/>
</dbReference>
<dbReference type="Pfam" id="PF08241">
    <property type="entry name" value="Methyltransf_11"/>
    <property type="match status" value="1"/>
</dbReference>
<dbReference type="CDD" id="cd02440">
    <property type="entry name" value="AdoMet_MTases"/>
    <property type="match status" value="1"/>
</dbReference>
<dbReference type="Gene3D" id="3.40.50.150">
    <property type="entry name" value="Vaccinia Virus protein VP39"/>
    <property type="match status" value="1"/>
</dbReference>
<dbReference type="GO" id="GO:0032259">
    <property type="term" value="P:methylation"/>
    <property type="evidence" value="ECO:0007669"/>
    <property type="project" value="UniProtKB-KW"/>
</dbReference>
<keyword evidence="4" id="KW-1185">Reference proteome</keyword>
<organism evidence="3 4">
    <name type="scientific">Belnapia rosea</name>
    <dbReference type="NCBI Taxonomy" id="938405"/>
    <lineage>
        <taxon>Bacteria</taxon>
        <taxon>Pseudomonadati</taxon>
        <taxon>Pseudomonadota</taxon>
        <taxon>Alphaproteobacteria</taxon>
        <taxon>Acetobacterales</taxon>
        <taxon>Roseomonadaceae</taxon>
        <taxon>Belnapia</taxon>
    </lineage>
</organism>
<dbReference type="EMBL" id="FMZX01000017">
    <property type="protein sequence ID" value="SDE05829.1"/>
    <property type="molecule type" value="Genomic_DNA"/>
</dbReference>
<dbReference type="RefSeq" id="WP_176849724.1">
    <property type="nucleotide sequence ID" value="NZ_FMZX01000017.1"/>
</dbReference>
<keyword evidence="3" id="KW-0489">Methyltransferase</keyword>
<dbReference type="SUPFAM" id="SSF53335">
    <property type="entry name" value="S-adenosyl-L-methionine-dependent methyltransferases"/>
    <property type="match status" value="1"/>
</dbReference>
<dbReference type="PANTHER" id="PTHR43861:SF3">
    <property type="entry name" value="PUTATIVE (AFU_ORTHOLOGUE AFUA_2G14390)-RELATED"/>
    <property type="match status" value="1"/>
</dbReference>
<sequence>MSRKLHSVASYEQWVTYLLANFPEEKAISIAVGGDYEDIGVYEHALLRTHGLRDDSFVVDVGCGSGRLANQLKRYPALRYLGTDPVPQLVDYAQRKTGREDFRFLVEKENRVPVEAGHADLVVFFSVFTHLLHEESYAYLEAARDALRPGGRVIFSFLEFAVPVNWPIFQNCVAWARSQALAGHLNIFLHRADLRIWAERLGFNVVEMLYGDQPIVAVDADSASDRVPPGRYPLGQSLCVLRKPQPGEAVQPAAVVREGA</sequence>